<dbReference type="KEGG" id="spph:KFK14_17735"/>
<keyword evidence="1" id="KW-1133">Transmembrane helix</keyword>
<accession>A0A975K4U9</accession>
<dbReference type="Proteomes" id="UP000681425">
    <property type="component" value="Chromosome"/>
</dbReference>
<name>A0A975K4U9_9SPHN</name>
<keyword evidence="1" id="KW-0812">Transmembrane</keyword>
<proteinExistence type="predicted"/>
<evidence type="ECO:0000313" key="3">
    <source>
        <dbReference type="Proteomes" id="UP000681425"/>
    </source>
</evidence>
<dbReference type="AlphaFoldDB" id="A0A975K4U9"/>
<reference evidence="2" key="1">
    <citation type="submission" date="2021-04" db="EMBL/GenBank/DDBJ databases">
        <title>Isolation of p-tert-butylphenol degrading bacteria Sphingobium phenoxybenzoativorans Tas13 from active sludge.</title>
        <authorList>
            <person name="Li Y."/>
        </authorList>
    </citation>
    <scope>NUCLEOTIDE SEQUENCE</scope>
    <source>
        <strain evidence="2">Tas13</strain>
    </source>
</reference>
<protein>
    <submittedName>
        <fullName evidence="2">Uncharacterized protein</fullName>
    </submittedName>
</protein>
<sequence>MPVETPEWLQQLLWLGAGFGAIVGGILTGRKKAKPDEPKGEGVLLAGSFMERQVMIDLTTSIRNLDGTMRETLELTREIHREQEIERAVRNEMAKRKGDT</sequence>
<keyword evidence="3" id="KW-1185">Reference proteome</keyword>
<feature type="transmembrane region" description="Helical" evidence="1">
    <location>
        <begin position="12"/>
        <end position="29"/>
    </location>
</feature>
<evidence type="ECO:0000313" key="2">
    <source>
        <dbReference type="EMBL" id="QUT04853.1"/>
    </source>
</evidence>
<dbReference type="RefSeq" id="WP_212608593.1">
    <property type="nucleotide sequence ID" value="NZ_CP073910.1"/>
</dbReference>
<gene>
    <name evidence="2" type="ORF">KFK14_17735</name>
</gene>
<evidence type="ECO:0000256" key="1">
    <source>
        <dbReference type="SAM" id="Phobius"/>
    </source>
</evidence>
<organism evidence="2 3">
    <name type="scientific">Sphingobium phenoxybenzoativorans</name>
    <dbReference type="NCBI Taxonomy" id="1592790"/>
    <lineage>
        <taxon>Bacteria</taxon>
        <taxon>Pseudomonadati</taxon>
        <taxon>Pseudomonadota</taxon>
        <taxon>Alphaproteobacteria</taxon>
        <taxon>Sphingomonadales</taxon>
        <taxon>Sphingomonadaceae</taxon>
        <taxon>Sphingobium</taxon>
    </lineage>
</organism>
<dbReference type="EMBL" id="CP073910">
    <property type="protein sequence ID" value="QUT04853.1"/>
    <property type="molecule type" value="Genomic_DNA"/>
</dbReference>
<keyword evidence="1" id="KW-0472">Membrane</keyword>